<protein>
    <submittedName>
        <fullName evidence="7">SCO1 protein</fullName>
    </submittedName>
</protein>
<evidence type="ECO:0000259" key="6">
    <source>
        <dbReference type="PROSITE" id="PS51352"/>
    </source>
</evidence>
<keyword evidence="2 3" id="KW-0186">Copper</keyword>
<evidence type="ECO:0000256" key="2">
    <source>
        <dbReference type="ARBA" id="ARBA00023008"/>
    </source>
</evidence>
<comment type="similarity">
    <text evidence="1">Belongs to the SCO1/2 family.</text>
</comment>
<dbReference type="GeneID" id="17110897"/>
<feature type="binding site" evidence="3">
    <location>
        <position position="93"/>
    </location>
    <ligand>
        <name>Cu cation</name>
        <dbReference type="ChEBI" id="CHEBI:23378"/>
    </ligand>
</feature>
<dbReference type="GO" id="GO:0046872">
    <property type="term" value="F:metal ion binding"/>
    <property type="evidence" value="ECO:0007669"/>
    <property type="project" value="UniProtKB-KW"/>
</dbReference>
<dbReference type="KEGG" id="acj:ACAM_0561"/>
<dbReference type="InterPro" id="IPR003782">
    <property type="entry name" value="SCO1/SenC"/>
</dbReference>
<gene>
    <name evidence="7" type="ORF">ACAM_0561</name>
</gene>
<evidence type="ECO:0000256" key="3">
    <source>
        <dbReference type="PIRSR" id="PIRSR603782-1"/>
    </source>
</evidence>
<dbReference type="InterPro" id="IPR013766">
    <property type="entry name" value="Thioredoxin_domain"/>
</dbReference>
<reference evidence="7 8" key="1">
    <citation type="journal article" date="2013" name="Appl. Environ. Microbiol.">
        <title>Variation of the Virus-Related Elements within Syntenic Genomes of the Hyperthermophilic Archaeon Aeropyrum.</title>
        <authorList>
            <person name="Daifuku T."/>
            <person name="Yoshida T."/>
            <person name="Kitamura T."/>
            <person name="Kawaichi S."/>
            <person name="Inoue T."/>
            <person name="Nomura K."/>
            <person name="Yoshida Y."/>
            <person name="Kuno S."/>
            <person name="Sako Y."/>
        </authorList>
    </citation>
    <scope>NUCLEOTIDE SEQUENCE [LARGE SCALE GENOMIC DNA]</scope>
    <source>
        <strain evidence="7 8">SY1</strain>
    </source>
</reference>
<dbReference type="Proteomes" id="UP000016887">
    <property type="component" value="Chromosome"/>
</dbReference>
<organism evidence="7 8">
    <name type="scientific">Aeropyrum camini SY1 = JCM 12091</name>
    <dbReference type="NCBI Taxonomy" id="1198449"/>
    <lineage>
        <taxon>Archaea</taxon>
        <taxon>Thermoproteota</taxon>
        <taxon>Thermoprotei</taxon>
        <taxon>Desulfurococcales</taxon>
        <taxon>Desulfurococcaceae</taxon>
        <taxon>Aeropyrum</taxon>
    </lineage>
</organism>
<keyword evidence="5" id="KW-0472">Membrane</keyword>
<feature type="disulfide bond" description="Redox-active" evidence="4">
    <location>
        <begin position="93"/>
        <end position="97"/>
    </location>
</feature>
<dbReference type="eggNOG" id="arCOG00313">
    <property type="taxonomic scope" value="Archaea"/>
</dbReference>
<keyword evidence="4" id="KW-1015">Disulfide bond</keyword>
<dbReference type="Gene3D" id="3.40.30.10">
    <property type="entry name" value="Glutaredoxin"/>
    <property type="match status" value="1"/>
</dbReference>
<dbReference type="PATRIC" id="fig|1198449.6.peg.569"/>
<evidence type="ECO:0000313" key="8">
    <source>
        <dbReference type="Proteomes" id="UP000016887"/>
    </source>
</evidence>
<name>U3TDD0_9CREN</name>
<sequence length="230" mass="25019">MGSSELRSLIDAIGSFKWAVLVSLLVVVSGLSIGLYTAVTGLYPKADVGSGEYATVYSVGQRLFPVTIPSTQGTVSVPIEGKVNIIVPQYVRCPDVCHYETLIMKSLMIKLSQENSIDNVVFVTVEVDPWRGTLEEAEAYIREATASLGFNPPWIWVGGDREALETIYKQLGISVQLDSSSGLVVHTAGFYIVDPNGVLLYYVKVEDEGWKNPGEVASVLDQVVNEALSR</sequence>
<feature type="binding site" evidence="3">
    <location>
        <position position="186"/>
    </location>
    <ligand>
        <name>Cu cation</name>
        <dbReference type="ChEBI" id="CHEBI:23378"/>
    </ligand>
</feature>
<dbReference type="PROSITE" id="PS51352">
    <property type="entry name" value="THIOREDOXIN_2"/>
    <property type="match status" value="1"/>
</dbReference>
<dbReference type="PANTHER" id="PTHR12151">
    <property type="entry name" value="ELECTRON TRANSPORT PROTIN SCO1/SENC FAMILY MEMBER"/>
    <property type="match status" value="1"/>
</dbReference>
<dbReference type="AlphaFoldDB" id="U3TDD0"/>
<dbReference type="STRING" id="1198449.ACAM_0561"/>
<keyword evidence="5" id="KW-0812">Transmembrane</keyword>
<dbReference type="PANTHER" id="PTHR12151:SF25">
    <property type="entry name" value="LINALOOL DEHYDRATASE_ISOMERASE DOMAIN-CONTAINING PROTEIN"/>
    <property type="match status" value="1"/>
</dbReference>
<dbReference type="EMBL" id="AP012489">
    <property type="protein sequence ID" value="BAN90030.1"/>
    <property type="molecule type" value="Genomic_DNA"/>
</dbReference>
<keyword evidence="3" id="KW-0479">Metal-binding</keyword>
<accession>U3TDD0</accession>
<feature type="binding site" evidence="3">
    <location>
        <position position="97"/>
    </location>
    <ligand>
        <name>Cu cation</name>
        <dbReference type="ChEBI" id="CHEBI:23378"/>
    </ligand>
</feature>
<evidence type="ECO:0000256" key="5">
    <source>
        <dbReference type="SAM" id="Phobius"/>
    </source>
</evidence>
<keyword evidence="5" id="KW-1133">Transmembrane helix</keyword>
<dbReference type="SUPFAM" id="SSF52833">
    <property type="entry name" value="Thioredoxin-like"/>
    <property type="match status" value="1"/>
</dbReference>
<feature type="domain" description="Thioredoxin" evidence="6">
    <location>
        <begin position="57"/>
        <end position="225"/>
    </location>
</feature>
<feature type="transmembrane region" description="Helical" evidence="5">
    <location>
        <begin position="20"/>
        <end position="43"/>
    </location>
</feature>
<keyword evidence="8" id="KW-1185">Reference proteome</keyword>
<evidence type="ECO:0000313" key="7">
    <source>
        <dbReference type="EMBL" id="BAN90030.1"/>
    </source>
</evidence>
<dbReference type="InterPro" id="IPR036249">
    <property type="entry name" value="Thioredoxin-like_sf"/>
</dbReference>
<proteinExistence type="inferred from homology"/>
<dbReference type="CDD" id="cd02968">
    <property type="entry name" value="SCO"/>
    <property type="match status" value="1"/>
</dbReference>
<evidence type="ECO:0000256" key="4">
    <source>
        <dbReference type="PIRSR" id="PIRSR603782-2"/>
    </source>
</evidence>
<evidence type="ECO:0000256" key="1">
    <source>
        <dbReference type="ARBA" id="ARBA00010996"/>
    </source>
</evidence>
<dbReference type="RefSeq" id="WP_022541305.1">
    <property type="nucleotide sequence ID" value="NC_022521.1"/>
</dbReference>
<dbReference type="Pfam" id="PF02630">
    <property type="entry name" value="SCO1-SenC"/>
    <property type="match status" value="1"/>
</dbReference>